<sequence>MSGPEGGDAPRVILQDVREFTVQIRDPEGQNVLGTGVVISRTGLIATCAHVVRAGGVEPRASREARVRVYFPSSGRRTEPAELRAAWVIACFSDSDDDLVCLQVDGPLPLPVERVAVLGAAGDSHWHAFRSYGYRQLGGYFGAWARGIILGEVEAPADRRLLLDPVQLESKHIDAGMSGAAVLDVERNLVVGVVAETWLAELAGKDRDTAWAVNAGLLELSPLRVDLRSDPLPLVRAEPAHVQPALIGRARPRRAARHMDFAPLPLPEWVGRDSHLRELDERARDDEVLVISLVGFGGEGKTSIARRWIDQLSASAPEDDQLSVFWWSFTERASADDFLEAALDFVSGGSISPDELPDGRARAECVAGLLGLHRFLFVLDGFEVMQHQEGDHYGSVTSADLRDFLTFFATPDHASLCLITTRAPVFDLIPYVTHHQVDVEPLEIEPGKELLRKLGIYGPDASIEQVVRDWGGHALTLSLVAAYLMTRHDGDVRRVSSLPAPDPSLPRDVLVRRVLREYDACLSEEERTFLVRYSVFRTPVPDDALRRVLPDIPWEEGGHEWRQARSAVFRHLIAARIVRRDASGRTSMHPLVRDFFGGQAADDDARRALHRRAMDYYLSATAAVAAARTLEDLAATVEAVHHACRAGVHDDACDLVHERLYEGERGLITRELGAYESALTVFADFYPRGELMRRPLVRDGVSRGWIQHEVATCLQMLGRLREAAVATRRATQAFRAVGAWHDAAVSCQNMAELHLSLGALPSCEPIVDETFELARRAGDEEDVLVAETLRGALGHLQGRTEIAGAAFAEALRIAREHTPIPALYSSSGIRYADYLRHLGRADEARRVHEVNLDVCRAAGWRGDETGCLVGLGDLALQAGDADGARQWYDQAFRIARGITRRDVLIGAMMGRSRWDLRFGRPDTAVLGELRQALTMAMAGGYRIAEIDVRLLVAETHHRLGDIEAAWDSTTRAEQMSLEIGYHRGARRAQELTERLDQEA</sequence>
<comment type="caution">
    <text evidence="1">The sequence shown here is derived from an EMBL/GenBank/DDBJ whole genome shotgun (WGS) entry which is preliminary data.</text>
</comment>
<dbReference type="SUPFAM" id="SSF50494">
    <property type="entry name" value="Trypsin-like serine proteases"/>
    <property type="match status" value="1"/>
</dbReference>
<reference evidence="1" key="1">
    <citation type="journal article" date="2014" name="Int. J. Syst. Evol. Microbiol.">
        <title>Complete genome sequence of Corynebacterium casei LMG S-19264T (=DSM 44701T), isolated from a smear-ripened cheese.</title>
        <authorList>
            <consortium name="US DOE Joint Genome Institute (JGI-PGF)"/>
            <person name="Walter F."/>
            <person name="Albersmeier A."/>
            <person name="Kalinowski J."/>
            <person name="Ruckert C."/>
        </authorList>
    </citation>
    <scope>NUCLEOTIDE SEQUENCE</scope>
    <source>
        <strain evidence="1">CGMCC 4.7368</strain>
    </source>
</reference>
<gene>
    <name evidence="1" type="ORF">GCM10012289_21680</name>
</gene>
<dbReference type="Gene3D" id="3.40.50.300">
    <property type="entry name" value="P-loop containing nucleotide triphosphate hydrolases"/>
    <property type="match status" value="1"/>
</dbReference>
<dbReference type="RefSeq" id="WP_189123874.1">
    <property type="nucleotide sequence ID" value="NZ_BMNH01000004.1"/>
</dbReference>
<dbReference type="Gene3D" id="1.25.40.10">
    <property type="entry name" value="Tetratricopeptide repeat domain"/>
    <property type="match status" value="2"/>
</dbReference>
<dbReference type="SUPFAM" id="SSF52540">
    <property type="entry name" value="P-loop containing nucleoside triphosphate hydrolases"/>
    <property type="match status" value="1"/>
</dbReference>
<dbReference type="SUPFAM" id="SSF48452">
    <property type="entry name" value="TPR-like"/>
    <property type="match status" value="2"/>
</dbReference>
<protein>
    <recommendedName>
        <fullName evidence="3">Serine protease</fullName>
    </recommendedName>
</protein>
<evidence type="ECO:0008006" key="3">
    <source>
        <dbReference type="Google" id="ProtNLM"/>
    </source>
</evidence>
<dbReference type="PANTHER" id="PTHR47691:SF3">
    <property type="entry name" value="HTH-TYPE TRANSCRIPTIONAL REGULATOR RV0890C-RELATED"/>
    <property type="match status" value="1"/>
</dbReference>
<dbReference type="InterPro" id="IPR027417">
    <property type="entry name" value="P-loop_NTPase"/>
</dbReference>
<dbReference type="AlphaFoldDB" id="A0A917YX30"/>
<evidence type="ECO:0000313" key="2">
    <source>
        <dbReference type="Proteomes" id="UP000646523"/>
    </source>
</evidence>
<dbReference type="PANTHER" id="PTHR47691">
    <property type="entry name" value="REGULATOR-RELATED"/>
    <property type="match status" value="1"/>
</dbReference>
<proteinExistence type="predicted"/>
<dbReference type="EMBL" id="BMNH01000004">
    <property type="protein sequence ID" value="GGO66799.1"/>
    <property type="molecule type" value="Genomic_DNA"/>
</dbReference>
<dbReference type="InterPro" id="IPR009003">
    <property type="entry name" value="Peptidase_S1_PA"/>
</dbReference>
<dbReference type="Proteomes" id="UP000646523">
    <property type="component" value="Unassembled WGS sequence"/>
</dbReference>
<name>A0A917YX30_9ACTN</name>
<dbReference type="InterPro" id="IPR011990">
    <property type="entry name" value="TPR-like_helical_dom_sf"/>
</dbReference>
<dbReference type="InterPro" id="IPR043504">
    <property type="entry name" value="Peptidase_S1_PA_chymotrypsin"/>
</dbReference>
<reference evidence="1" key="2">
    <citation type="submission" date="2020-09" db="EMBL/GenBank/DDBJ databases">
        <authorList>
            <person name="Sun Q."/>
            <person name="Zhou Y."/>
        </authorList>
    </citation>
    <scope>NUCLEOTIDE SEQUENCE</scope>
    <source>
        <strain evidence="1">CGMCC 4.7368</strain>
    </source>
</reference>
<dbReference type="Pfam" id="PF13365">
    <property type="entry name" value="Trypsin_2"/>
    <property type="match status" value="1"/>
</dbReference>
<dbReference type="Gene3D" id="2.40.10.10">
    <property type="entry name" value="Trypsin-like serine proteases"/>
    <property type="match status" value="1"/>
</dbReference>
<evidence type="ECO:0000313" key="1">
    <source>
        <dbReference type="EMBL" id="GGO66799.1"/>
    </source>
</evidence>
<keyword evidence="2" id="KW-1185">Reference proteome</keyword>
<organism evidence="1 2">
    <name type="scientific">Nonomuraea cavernae</name>
    <dbReference type="NCBI Taxonomy" id="2045107"/>
    <lineage>
        <taxon>Bacteria</taxon>
        <taxon>Bacillati</taxon>
        <taxon>Actinomycetota</taxon>
        <taxon>Actinomycetes</taxon>
        <taxon>Streptosporangiales</taxon>
        <taxon>Streptosporangiaceae</taxon>
        <taxon>Nonomuraea</taxon>
    </lineage>
</organism>
<accession>A0A917YX30</accession>